<dbReference type="Proteomes" id="UP001187192">
    <property type="component" value="Unassembled WGS sequence"/>
</dbReference>
<protein>
    <submittedName>
        <fullName evidence="1">Uncharacterized protein</fullName>
    </submittedName>
</protein>
<organism evidence="1 2">
    <name type="scientific">Ficus carica</name>
    <name type="common">Common fig</name>
    <dbReference type="NCBI Taxonomy" id="3494"/>
    <lineage>
        <taxon>Eukaryota</taxon>
        <taxon>Viridiplantae</taxon>
        <taxon>Streptophyta</taxon>
        <taxon>Embryophyta</taxon>
        <taxon>Tracheophyta</taxon>
        <taxon>Spermatophyta</taxon>
        <taxon>Magnoliopsida</taxon>
        <taxon>eudicotyledons</taxon>
        <taxon>Gunneridae</taxon>
        <taxon>Pentapetalae</taxon>
        <taxon>rosids</taxon>
        <taxon>fabids</taxon>
        <taxon>Rosales</taxon>
        <taxon>Moraceae</taxon>
        <taxon>Ficeae</taxon>
        <taxon>Ficus</taxon>
    </lineage>
</organism>
<dbReference type="EMBL" id="BTGU01000057">
    <property type="protein sequence ID" value="GMN55500.1"/>
    <property type="molecule type" value="Genomic_DNA"/>
</dbReference>
<sequence>MRRWIWKDILEVNVWIAQDYERVKKSLAEVKNSAKDVKSAHDRVKKKPKIQRVPVVLKERKKFEKHYESSWIERKKFE</sequence>
<accession>A0AA88ANN6</accession>
<evidence type="ECO:0000313" key="2">
    <source>
        <dbReference type="Proteomes" id="UP001187192"/>
    </source>
</evidence>
<dbReference type="AlphaFoldDB" id="A0AA88ANN6"/>
<proteinExistence type="predicted"/>
<evidence type="ECO:0000313" key="1">
    <source>
        <dbReference type="EMBL" id="GMN55500.1"/>
    </source>
</evidence>
<reference evidence="1" key="1">
    <citation type="submission" date="2023-07" db="EMBL/GenBank/DDBJ databases">
        <title>draft genome sequence of fig (Ficus carica).</title>
        <authorList>
            <person name="Takahashi T."/>
            <person name="Nishimura K."/>
        </authorList>
    </citation>
    <scope>NUCLEOTIDE SEQUENCE</scope>
</reference>
<name>A0AA88ANN6_FICCA</name>
<keyword evidence="2" id="KW-1185">Reference proteome</keyword>
<gene>
    <name evidence="1" type="ORF">TIFTF001_024627</name>
</gene>
<comment type="caution">
    <text evidence="1">The sequence shown here is derived from an EMBL/GenBank/DDBJ whole genome shotgun (WGS) entry which is preliminary data.</text>
</comment>